<keyword evidence="1" id="KW-0732">Signal</keyword>
<evidence type="ECO:0000313" key="2">
    <source>
        <dbReference type="EMBL" id="OEV12561.1"/>
    </source>
</evidence>
<gene>
    <name evidence="2" type="ORF">AN218_07835</name>
</gene>
<proteinExistence type="predicted"/>
<reference evidence="2 3" key="1">
    <citation type="journal article" date="2016" name="Front. Microbiol.">
        <title>Comparative Genomics Analysis of Streptomyces Species Reveals Their Adaptation to the Marine Environment and Their Diversity at the Genomic Level.</title>
        <authorList>
            <person name="Tian X."/>
            <person name="Zhang Z."/>
            <person name="Yang T."/>
            <person name="Chen M."/>
            <person name="Li J."/>
            <person name="Chen F."/>
            <person name="Yang J."/>
            <person name="Li W."/>
            <person name="Zhang B."/>
            <person name="Zhang Z."/>
            <person name="Wu J."/>
            <person name="Zhang C."/>
            <person name="Long L."/>
            <person name="Xiao J."/>
        </authorList>
    </citation>
    <scope>NUCLEOTIDE SEQUENCE [LARGE SCALE GENOMIC DNA]</scope>
    <source>
        <strain evidence="2 3">SCSIO 10429</strain>
    </source>
</reference>
<evidence type="ECO:0008006" key="4">
    <source>
        <dbReference type="Google" id="ProtNLM"/>
    </source>
</evidence>
<dbReference type="EMBL" id="LJGW01000132">
    <property type="protein sequence ID" value="OEV12561.1"/>
    <property type="molecule type" value="Genomic_DNA"/>
</dbReference>
<sequence length="136" mass="14545">MKRTVITVVAAAAALTLTAGHAQADTKRASKTAKLTGSKATCSLQTWPGGGLPNDHARLTCKVKDTKADGYVPYVVWRGDGYAATEFAFNRKGAGKSITASSTKANPDAGYETVYFKTCLTTPGWDRCSDEQHWNL</sequence>
<name>A0A1E7L8Y9_9ACTN</name>
<dbReference type="Proteomes" id="UP000176005">
    <property type="component" value="Unassembled WGS sequence"/>
</dbReference>
<dbReference type="RefSeq" id="WP_070016035.1">
    <property type="nucleotide sequence ID" value="NZ_LJGW01000132.1"/>
</dbReference>
<feature type="chain" id="PRO_5009197145" description="Ig-like domain-containing protein" evidence="1">
    <location>
        <begin position="25"/>
        <end position="136"/>
    </location>
</feature>
<accession>A0A1E7L8Y9</accession>
<feature type="signal peptide" evidence="1">
    <location>
        <begin position="1"/>
        <end position="24"/>
    </location>
</feature>
<keyword evidence="3" id="KW-1185">Reference proteome</keyword>
<dbReference type="AlphaFoldDB" id="A0A1E7L8Y9"/>
<protein>
    <recommendedName>
        <fullName evidence="4">Ig-like domain-containing protein</fullName>
    </recommendedName>
</protein>
<evidence type="ECO:0000256" key="1">
    <source>
        <dbReference type="SAM" id="SignalP"/>
    </source>
</evidence>
<evidence type="ECO:0000313" key="3">
    <source>
        <dbReference type="Proteomes" id="UP000176005"/>
    </source>
</evidence>
<organism evidence="2 3">
    <name type="scientific">Streptomyces nanshensis</name>
    <dbReference type="NCBI Taxonomy" id="518642"/>
    <lineage>
        <taxon>Bacteria</taxon>
        <taxon>Bacillati</taxon>
        <taxon>Actinomycetota</taxon>
        <taxon>Actinomycetes</taxon>
        <taxon>Kitasatosporales</taxon>
        <taxon>Streptomycetaceae</taxon>
        <taxon>Streptomyces</taxon>
    </lineage>
</organism>
<comment type="caution">
    <text evidence="2">The sequence shown here is derived from an EMBL/GenBank/DDBJ whole genome shotgun (WGS) entry which is preliminary data.</text>
</comment>